<dbReference type="AlphaFoldDB" id="A0AAN8ZHT4"/>
<evidence type="ECO:0000256" key="6">
    <source>
        <dbReference type="ARBA" id="ARBA00022982"/>
    </source>
</evidence>
<evidence type="ECO:0000256" key="2">
    <source>
        <dbReference type="ARBA" id="ARBA00006498"/>
    </source>
</evidence>
<comment type="similarity">
    <text evidence="2">Belongs to the UQCRH/QCR6 family.</text>
</comment>
<dbReference type="EMBL" id="JBAMMX010000006">
    <property type="protein sequence ID" value="KAK6938282.1"/>
    <property type="molecule type" value="Genomic_DNA"/>
</dbReference>
<dbReference type="InterPro" id="IPR036811">
    <property type="entry name" value="Ubol_cytC_Rdtase_hinge_dom_sf"/>
</dbReference>
<comment type="subcellular location">
    <subcellularLocation>
        <location evidence="1">Mitochondrion inner membrane</location>
        <topology evidence="1">Peripheral membrane protein</topology>
        <orientation evidence="1">Intermembrane side</orientation>
    </subcellularLocation>
</comment>
<evidence type="ECO:0000256" key="11">
    <source>
        <dbReference type="ARBA" id="ARBA00076110"/>
    </source>
</evidence>
<evidence type="ECO:0000256" key="1">
    <source>
        <dbReference type="ARBA" id="ARBA00004137"/>
    </source>
</evidence>
<dbReference type="Gene3D" id="1.10.287.20">
    <property type="entry name" value="Ubiquinol-cytochrome C reductase hinge domain"/>
    <property type="match status" value="1"/>
</dbReference>
<dbReference type="SUPFAM" id="SSF81531">
    <property type="entry name" value="Non-heme 11 kDa protein of cytochrome bc1 complex (Ubiquinol-cytochrome c reductase)"/>
    <property type="match status" value="1"/>
</dbReference>
<name>A0AAN8ZHT4_9MAGN</name>
<evidence type="ECO:0000256" key="5">
    <source>
        <dbReference type="ARBA" id="ARBA00022792"/>
    </source>
</evidence>
<dbReference type="PANTHER" id="PTHR15336:SF0">
    <property type="entry name" value="CYTOCHROME B-C1 COMPLEX SUBUNIT 6, MITOCHONDRIAL"/>
    <property type="match status" value="1"/>
</dbReference>
<dbReference type="GO" id="GO:0006122">
    <property type="term" value="P:mitochondrial electron transport, ubiquinol to cytochrome c"/>
    <property type="evidence" value="ECO:0007669"/>
    <property type="project" value="InterPro"/>
</dbReference>
<evidence type="ECO:0000256" key="9">
    <source>
        <dbReference type="ARBA" id="ARBA00023157"/>
    </source>
</evidence>
<keyword evidence="14" id="KW-1185">Reference proteome</keyword>
<keyword evidence="3" id="KW-0813">Transport</keyword>
<evidence type="ECO:0000259" key="12">
    <source>
        <dbReference type="Pfam" id="PF02320"/>
    </source>
</evidence>
<evidence type="ECO:0000313" key="13">
    <source>
        <dbReference type="EMBL" id="KAK6938282.1"/>
    </source>
</evidence>
<sequence length="109" mass="12589">MDEVPVHLLFIGYSIPKSQFVFYSFGLLNSRALAASIALDPRADEELVDQKKYLEEACKPKCVKPLIQYQSCIKRIKDDESGHKHCTGQYFDYWSCIDHCVAPRLFEKI</sequence>
<evidence type="ECO:0000256" key="8">
    <source>
        <dbReference type="ARBA" id="ARBA00023136"/>
    </source>
</evidence>
<feature type="domain" description="Ubiquinol-cytochrome C reductase hinge" evidence="12">
    <location>
        <begin position="49"/>
        <end position="108"/>
    </location>
</feature>
<protein>
    <recommendedName>
        <fullName evidence="11">Complex III subunit VI</fullName>
    </recommendedName>
    <alternativeName>
        <fullName evidence="10">Mitochondrial hinge protein</fullName>
    </alternativeName>
</protein>
<keyword evidence="6" id="KW-0249">Electron transport</keyword>
<accession>A0AAN8ZHT4</accession>
<dbReference type="Pfam" id="PF02320">
    <property type="entry name" value="UCR_hinge"/>
    <property type="match status" value="1"/>
</dbReference>
<gene>
    <name evidence="13" type="ORF">RJ641_031790</name>
</gene>
<proteinExistence type="inferred from homology"/>
<keyword evidence="4" id="KW-0679">Respiratory chain</keyword>
<dbReference type="GO" id="GO:0005743">
    <property type="term" value="C:mitochondrial inner membrane"/>
    <property type="evidence" value="ECO:0007669"/>
    <property type="project" value="UniProtKB-SubCell"/>
</dbReference>
<dbReference type="InterPro" id="IPR023184">
    <property type="entry name" value="Ubol_cytC_Rdtase_hinge_dom"/>
</dbReference>
<reference evidence="13 14" key="1">
    <citation type="submission" date="2023-12" db="EMBL/GenBank/DDBJ databases">
        <title>A high-quality genome assembly for Dillenia turbinata (Dilleniales).</title>
        <authorList>
            <person name="Chanderbali A."/>
        </authorList>
    </citation>
    <scope>NUCLEOTIDE SEQUENCE [LARGE SCALE GENOMIC DNA]</scope>
    <source>
        <strain evidence="13">LSX21</strain>
        <tissue evidence="13">Leaf</tissue>
    </source>
</reference>
<keyword evidence="7" id="KW-0496">Mitochondrion</keyword>
<evidence type="ECO:0000256" key="10">
    <source>
        <dbReference type="ARBA" id="ARBA00044364"/>
    </source>
</evidence>
<evidence type="ECO:0000256" key="4">
    <source>
        <dbReference type="ARBA" id="ARBA00022660"/>
    </source>
</evidence>
<keyword evidence="9" id="KW-1015">Disulfide bond</keyword>
<feature type="non-terminal residue" evidence="13">
    <location>
        <position position="109"/>
    </location>
</feature>
<organism evidence="13 14">
    <name type="scientific">Dillenia turbinata</name>
    <dbReference type="NCBI Taxonomy" id="194707"/>
    <lineage>
        <taxon>Eukaryota</taxon>
        <taxon>Viridiplantae</taxon>
        <taxon>Streptophyta</taxon>
        <taxon>Embryophyta</taxon>
        <taxon>Tracheophyta</taxon>
        <taxon>Spermatophyta</taxon>
        <taxon>Magnoliopsida</taxon>
        <taxon>eudicotyledons</taxon>
        <taxon>Gunneridae</taxon>
        <taxon>Pentapetalae</taxon>
        <taxon>Dilleniales</taxon>
        <taxon>Dilleniaceae</taxon>
        <taxon>Dillenia</taxon>
    </lineage>
</organism>
<evidence type="ECO:0000256" key="3">
    <source>
        <dbReference type="ARBA" id="ARBA00022448"/>
    </source>
</evidence>
<keyword evidence="5" id="KW-0999">Mitochondrion inner membrane</keyword>
<dbReference type="FunFam" id="1.10.287.20:FF:000001">
    <property type="entry name" value="Cytochrome b-c1 complex subunit 6"/>
    <property type="match status" value="1"/>
</dbReference>
<dbReference type="InterPro" id="IPR003422">
    <property type="entry name" value="Cyt_b-c1_6"/>
</dbReference>
<dbReference type="PANTHER" id="PTHR15336">
    <property type="entry name" value="UBIQUINOL-CYTOCHROME C REDUCTASE COMPLEX 7.8 KDA PROTEIN"/>
    <property type="match status" value="1"/>
</dbReference>
<evidence type="ECO:0000256" key="7">
    <source>
        <dbReference type="ARBA" id="ARBA00023128"/>
    </source>
</evidence>
<keyword evidence="8" id="KW-0472">Membrane</keyword>
<dbReference type="Proteomes" id="UP001370490">
    <property type="component" value="Unassembled WGS sequence"/>
</dbReference>
<evidence type="ECO:0000313" key="14">
    <source>
        <dbReference type="Proteomes" id="UP001370490"/>
    </source>
</evidence>
<comment type="caution">
    <text evidence="13">The sequence shown here is derived from an EMBL/GenBank/DDBJ whole genome shotgun (WGS) entry which is preliminary data.</text>
</comment>